<keyword evidence="3" id="KW-1185">Reference proteome</keyword>
<dbReference type="Gene3D" id="1.20.120.450">
    <property type="entry name" value="dinb family like domain"/>
    <property type="match status" value="1"/>
</dbReference>
<evidence type="ECO:0000259" key="1">
    <source>
        <dbReference type="Pfam" id="PF11716"/>
    </source>
</evidence>
<dbReference type="Proteomes" id="UP001596496">
    <property type="component" value="Unassembled WGS sequence"/>
</dbReference>
<keyword evidence="2" id="KW-0413">Isomerase</keyword>
<sequence length="263" mass="28197">MTDRADEMITALRSGLDDLAGLVRGFTADDLARRSGASEWDVSQVLSHLGSGAEIFLATIDGALSGAGAPDGDFIKSIWARWDGRSRAERAEHVVGANEALVSRLEGLDRQTKDELRIPLWFPAPPRDVAGLTGMRLTEFAYHTWDVKVAFDQAATLEPWAVAQLLDEAGVLLGFTGSAGELDGQAAIAVRLTSPERSFGLGIDDAVSLTDVPGAPDGVLSAPAEWWLRLVAGRHAPEHTPAEVSLDSEKITLDDLRRVFPGF</sequence>
<gene>
    <name evidence="2" type="ORF">ACFQSB_07080</name>
</gene>
<dbReference type="NCBIfam" id="TIGR03083">
    <property type="entry name" value="maleylpyruvate isomerase family mycothiol-dependent enzyme"/>
    <property type="match status" value="1"/>
</dbReference>
<dbReference type="Pfam" id="PF11716">
    <property type="entry name" value="MDMPI_N"/>
    <property type="match status" value="1"/>
</dbReference>
<dbReference type="RefSeq" id="WP_380825029.1">
    <property type="nucleotide sequence ID" value="NZ_JBHTCG010000003.1"/>
</dbReference>
<proteinExistence type="predicted"/>
<dbReference type="InterPro" id="IPR034660">
    <property type="entry name" value="DinB/YfiT-like"/>
</dbReference>
<feature type="domain" description="Mycothiol-dependent maleylpyruvate isomerase metal-binding" evidence="1">
    <location>
        <begin position="13"/>
        <end position="147"/>
    </location>
</feature>
<accession>A0ABW2NYQ0</accession>
<evidence type="ECO:0000313" key="3">
    <source>
        <dbReference type="Proteomes" id="UP001596496"/>
    </source>
</evidence>
<dbReference type="SUPFAM" id="SSF109854">
    <property type="entry name" value="DinB/YfiT-like putative metalloenzymes"/>
    <property type="match status" value="1"/>
</dbReference>
<dbReference type="InterPro" id="IPR017517">
    <property type="entry name" value="Maleyloyr_isom"/>
</dbReference>
<evidence type="ECO:0000313" key="2">
    <source>
        <dbReference type="EMBL" id="MFC7381964.1"/>
    </source>
</evidence>
<name>A0ABW2NYQ0_9ACTN</name>
<dbReference type="InterPro" id="IPR024344">
    <property type="entry name" value="MDMPI_metal-binding"/>
</dbReference>
<dbReference type="GO" id="GO:0016853">
    <property type="term" value="F:isomerase activity"/>
    <property type="evidence" value="ECO:0007669"/>
    <property type="project" value="UniProtKB-KW"/>
</dbReference>
<dbReference type="EMBL" id="JBHTCG010000003">
    <property type="protein sequence ID" value="MFC7381964.1"/>
    <property type="molecule type" value="Genomic_DNA"/>
</dbReference>
<protein>
    <submittedName>
        <fullName evidence="2">Maleylpyruvate isomerase family mycothiol-dependent enzyme</fullName>
    </submittedName>
</protein>
<comment type="caution">
    <text evidence="2">The sequence shown here is derived from an EMBL/GenBank/DDBJ whole genome shotgun (WGS) entry which is preliminary data.</text>
</comment>
<organism evidence="2 3">
    <name type="scientific">Sphaerisporangium rhizosphaerae</name>
    <dbReference type="NCBI Taxonomy" id="2269375"/>
    <lineage>
        <taxon>Bacteria</taxon>
        <taxon>Bacillati</taxon>
        <taxon>Actinomycetota</taxon>
        <taxon>Actinomycetes</taxon>
        <taxon>Streptosporangiales</taxon>
        <taxon>Streptosporangiaceae</taxon>
        <taxon>Sphaerisporangium</taxon>
    </lineage>
</organism>
<reference evidence="3" key="1">
    <citation type="journal article" date="2019" name="Int. J. Syst. Evol. Microbiol.">
        <title>The Global Catalogue of Microorganisms (GCM) 10K type strain sequencing project: providing services to taxonomists for standard genome sequencing and annotation.</title>
        <authorList>
            <consortium name="The Broad Institute Genomics Platform"/>
            <consortium name="The Broad Institute Genome Sequencing Center for Infectious Disease"/>
            <person name="Wu L."/>
            <person name="Ma J."/>
        </authorList>
    </citation>
    <scope>NUCLEOTIDE SEQUENCE [LARGE SCALE GENOMIC DNA]</scope>
    <source>
        <strain evidence="3">CECT 7649</strain>
    </source>
</reference>